<name>A0A9Q1KQK1_9CARY</name>
<proteinExistence type="inferred from homology"/>
<dbReference type="GO" id="GO:0003723">
    <property type="term" value="F:RNA binding"/>
    <property type="evidence" value="ECO:0007669"/>
    <property type="project" value="InterPro"/>
</dbReference>
<evidence type="ECO:0000256" key="2">
    <source>
        <dbReference type="ARBA" id="ARBA00022737"/>
    </source>
</evidence>
<dbReference type="InterPro" id="IPR011990">
    <property type="entry name" value="TPR-like_helical_dom_sf"/>
</dbReference>
<reference evidence="4" key="1">
    <citation type="submission" date="2022-04" db="EMBL/GenBank/DDBJ databases">
        <title>Carnegiea gigantea Genome sequencing and assembly v2.</title>
        <authorList>
            <person name="Copetti D."/>
            <person name="Sanderson M.J."/>
            <person name="Burquez A."/>
            <person name="Wojciechowski M.F."/>
        </authorList>
    </citation>
    <scope>NUCLEOTIDE SEQUENCE</scope>
    <source>
        <strain evidence="4">SGP5-SGP5p</strain>
        <tissue evidence="4">Aerial part</tissue>
    </source>
</reference>
<evidence type="ECO:0000313" key="4">
    <source>
        <dbReference type="EMBL" id="KAJ8447280.1"/>
    </source>
</evidence>
<dbReference type="InterPro" id="IPR046960">
    <property type="entry name" value="PPR_At4g14850-like_plant"/>
</dbReference>
<dbReference type="PANTHER" id="PTHR47926">
    <property type="entry name" value="PENTATRICOPEPTIDE REPEAT-CONTAINING PROTEIN"/>
    <property type="match status" value="1"/>
</dbReference>
<feature type="repeat" description="PPR" evidence="3">
    <location>
        <begin position="291"/>
        <end position="325"/>
    </location>
</feature>
<dbReference type="OrthoDB" id="185373at2759"/>
<evidence type="ECO:0000256" key="1">
    <source>
        <dbReference type="ARBA" id="ARBA00006643"/>
    </source>
</evidence>
<comment type="similarity">
    <text evidence="1">Belongs to the PPR family. PCMP-H subfamily.</text>
</comment>
<dbReference type="InterPro" id="IPR046848">
    <property type="entry name" value="E_motif"/>
</dbReference>
<dbReference type="EMBL" id="JAKOGI010000039">
    <property type="protein sequence ID" value="KAJ8447280.1"/>
    <property type="molecule type" value="Genomic_DNA"/>
</dbReference>
<dbReference type="Pfam" id="PF01535">
    <property type="entry name" value="PPR"/>
    <property type="match status" value="2"/>
</dbReference>
<dbReference type="PROSITE" id="PS51375">
    <property type="entry name" value="PPR"/>
    <property type="match status" value="3"/>
</dbReference>
<dbReference type="Pfam" id="PF20431">
    <property type="entry name" value="E_motif"/>
    <property type="match status" value="1"/>
</dbReference>
<dbReference type="Proteomes" id="UP001153076">
    <property type="component" value="Unassembled WGS sequence"/>
</dbReference>
<dbReference type="GO" id="GO:0009451">
    <property type="term" value="P:RNA modification"/>
    <property type="evidence" value="ECO:0007669"/>
    <property type="project" value="InterPro"/>
</dbReference>
<evidence type="ECO:0000256" key="3">
    <source>
        <dbReference type="PROSITE-ProRule" id="PRU00708"/>
    </source>
</evidence>
<feature type="repeat" description="PPR" evidence="3">
    <location>
        <begin position="326"/>
        <end position="360"/>
    </location>
</feature>
<dbReference type="PANTHER" id="PTHR47926:SF437">
    <property type="entry name" value="PENTACOTRIPEPTIDE-REPEAT REGION OF PRORP DOMAIN-CONTAINING PROTEIN"/>
    <property type="match status" value="1"/>
</dbReference>
<evidence type="ECO:0008006" key="6">
    <source>
        <dbReference type="Google" id="ProtNLM"/>
    </source>
</evidence>
<dbReference type="FunFam" id="1.25.40.10:FF:000333">
    <property type="entry name" value="Pentatricopeptide repeat-containing protein"/>
    <property type="match status" value="1"/>
</dbReference>
<dbReference type="NCBIfam" id="TIGR00756">
    <property type="entry name" value="PPR"/>
    <property type="match status" value="3"/>
</dbReference>
<accession>A0A9Q1KQK1</accession>
<dbReference type="Pfam" id="PF12854">
    <property type="entry name" value="PPR_1"/>
    <property type="match status" value="1"/>
</dbReference>
<sequence>MAGLWSSIEKKCFSLLQQKQSCISLLQIHAFILRNTLYANPNILTKFIAACSSTSFTTRFDHIPGIRYARHVFDHIADKGDSFLCNTMIKSHNDHHQFDEALLLCRYLRRGTHFMPDVYTYLFLSKSCSSNSYDWEGRQLHSVVIKTRVLFDVMPLRNVVSWTTLISGFCNDNDIHSARKLFDAMPEKNLVSWNAMICGYSQSKQPNEALKLFHELQYNTVLEADEITIISILQAIAALGALDLGCWVHKYVKRKGSDKKIKVCTSLIDMYAKCGEITKALHIFEGIPEKVTSCWNAIINGLAINGYGEEALTVFHDMISEGCRPNAVTMIGVLSACSHSGLVEEGKRWLNAMEHFGLIPQMEHYGCVVDLLGKVGCLDEAEKLIESMPYEANDIIISSFLSACVNWKDLSRAERLIKRATEMDLLNAGNYVLLRNLYAMERRWDEVKKIKWLIRTSGAKKEAGSSSIETNGVVGEFISGGTVHPQWGDMQPVLEQLPIHMKGMEEQCIKLQ</sequence>
<dbReference type="Gene3D" id="1.25.40.10">
    <property type="entry name" value="Tetratricopeptide repeat domain"/>
    <property type="match status" value="4"/>
</dbReference>
<protein>
    <recommendedName>
        <fullName evidence="6">Pentatricopeptide repeat-containing protein</fullName>
    </recommendedName>
</protein>
<organism evidence="4 5">
    <name type="scientific">Carnegiea gigantea</name>
    <dbReference type="NCBI Taxonomy" id="171969"/>
    <lineage>
        <taxon>Eukaryota</taxon>
        <taxon>Viridiplantae</taxon>
        <taxon>Streptophyta</taxon>
        <taxon>Embryophyta</taxon>
        <taxon>Tracheophyta</taxon>
        <taxon>Spermatophyta</taxon>
        <taxon>Magnoliopsida</taxon>
        <taxon>eudicotyledons</taxon>
        <taxon>Gunneridae</taxon>
        <taxon>Pentapetalae</taxon>
        <taxon>Caryophyllales</taxon>
        <taxon>Cactineae</taxon>
        <taxon>Cactaceae</taxon>
        <taxon>Cactoideae</taxon>
        <taxon>Echinocereeae</taxon>
        <taxon>Carnegiea</taxon>
    </lineage>
</organism>
<dbReference type="FunFam" id="1.25.40.10:FF:000184">
    <property type="entry name" value="Pentatricopeptide repeat-containing protein, chloroplastic"/>
    <property type="match status" value="1"/>
</dbReference>
<keyword evidence="2" id="KW-0677">Repeat</keyword>
<comment type="caution">
    <text evidence="4">The sequence shown here is derived from an EMBL/GenBank/DDBJ whole genome shotgun (WGS) entry which is preliminary data.</text>
</comment>
<evidence type="ECO:0000313" key="5">
    <source>
        <dbReference type="Proteomes" id="UP001153076"/>
    </source>
</evidence>
<gene>
    <name evidence="4" type="ORF">Cgig2_013057</name>
</gene>
<keyword evidence="5" id="KW-1185">Reference proteome</keyword>
<dbReference type="AlphaFoldDB" id="A0A9Q1KQK1"/>
<dbReference type="Pfam" id="PF13041">
    <property type="entry name" value="PPR_2"/>
    <property type="match status" value="2"/>
</dbReference>
<dbReference type="InterPro" id="IPR002885">
    <property type="entry name" value="PPR_rpt"/>
</dbReference>
<feature type="repeat" description="PPR" evidence="3">
    <location>
        <begin position="158"/>
        <end position="192"/>
    </location>
</feature>